<organism evidence="2 3">
    <name type="scientific">Deinococcus aluminii</name>
    <dbReference type="NCBI Taxonomy" id="1656885"/>
    <lineage>
        <taxon>Bacteria</taxon>
        <taxon>Thermotogati</taxon>
        <taxon>Deinococcota</taxon>
        <taxon>Deinococci</taxon>
        <taxon>Deinococcales</taxon>
        <taxon>Deinococcaceae</taxon>
        <taxon>Deinococcus</taxon>
    </lineage>
</organism>
<dbReference type="RefSeq" id="WP_345451105.1">
    <property type="nucleotide sequence ID" value="NZ_BAABRV010000001.1"/>
</dbReference>
<evidence type="ECO:0000313" key="3">
    <source>
        <dbReference type="Proteomes" id="UP001404956"/>
    </source>
</evidence>
<evidence type="ECO:0000256" key="1">
    <source>
        <dbReference type="SAM" id="Phobius"/>
    </source>
</evidence>
<sequence length="116" mass="12370">MKPSVEPQRRWAALWDLLKRGSLYGGGASLLGALLGYLFIQHGRHGVLTGLNIAGILLCILAGSFVQGSFGSQNAVAFSQARLGDVPARVQWPLMSTFVALMAAGVCFLLAWLGRL</sequence>
<keyword evidence="3" id="KW-1185">Reference proteome</keyword>
<proteinExistence type="predicted"/>
<keyword evidence="1" id="KW-0812">Transmembrane</keyword>
<name>A0ABP9XA40_9DEIO</name>
<comment type="caution">
    <text evidence="2">The sequence shown here is derived from an EMBL/GenBank/DDBJ whole genome shotgun (WGS) entry which is preliminary data.</text>
</comment>
<dbReference type="Proteomes" id="UP001404956">
    <property type="component" value="Unassembled WGS sequence"/>
</dbReference>
<evidence type="ECO:0000313" key="2">
    <source>
        <dbReference type="EMBL" id="GAA5532219.1"/>
    </source>
</evidence>
<reference evidence="2 3" key="1">
    <citation type="submission" date="2024-02" db="EMBL/GenBank/DDBJ databases">
        <title>Deinococcus aluminii NBRC 112889.</title>
        <authorList>
            <person name="Ichikawa N."/>
            <person name="Katano-Makiyama Y."/>
            <person name="Hidaka K."/>
        </authorList>
    </citation>
    <scope>NUCLEOTIDE SEQUENCE [LARGE SCALE GENOMIC DNA]</scope>
    <source>
        <strain evidence="2 3">NBRC 112889</strain>
    </source>
</reference>
<feature type="transmembrane region" description="Helical" evidence="1">
    <location>
        <begin position="47"/>
        <end position="70"/>
    </location>
</feature>
<keyword evidence="1" id="KW-0472">Membrane</keyword>
<evidence type="ECO:0008006" key="4">
    <source>
        <dbReference type="Google" id="ProtNLM"/>
    </source>
</evidence>
<accession>A0ABP9XA40</accession>
<keyword evidence="1" id="KW-1133">Transmembrane helix</keyword>
<feature type="transmembrane region" description="Helical" evidence="1">
    <location>
        <begin position="90"/>
        <end position="113"/>
    </location>
</feature>
<dbReference type="EMBL" id="BAABRV010000001">
    <property type="protein sequence ID" value="GAA5532219.1"/>
    <property type="molecule type" value="Genomic_DNA"/>
</dbReference>
<feature type="transmembrane region" description="Helical" evidence="1">
    <location>
        <begin position="23"/>
        <end position="40"/>
    </location>
</feature>
<protein>
    <recommendedName>
        <fullName evidence="4">Fluoride ion transporter CrcB</fullName>
    </recommendedName>
</protein>
<gene>
    <name evidence="2" type="ORF">Dalu01_00600</name>
</gene>